<sequence>MSISIDDNIIGILENTMVRVYENNRNTFIPIQKIKKGTCCIVDNSSVFVKCVIKIKYNGPACIYECDNYNSSLTPYYPIFYKNNLTFPMHENLFQINSFADVYIYNIFLEENNHNNYIELPGGIYAITLNNGIQNQIISHNYFGTNRVLNDFSKHPDWNNGFIQLESIKIIRNKSYEIIGIDY</sequence>
<dbReference type="InterPro" id="IPR039510">
    <property type="entry name" value="Vint_dom"/>
</dbReference>
<dbReference type="EMBL" id="MN740025">
    <property type="protein sequence ID" value="QHT84731.1"/>
    <property type="molecule type" value="Genomic_DNA"/>
</dbReference>
<organism evidence="2">
    <name type="scientific">viral metagenome</name>
    <dbReference type="NCBI Taxonomy" id="1070528"/>
    <lineage>
        <taxon>unclassified sequences</taxon>
        <taxon>metagenomes</taxon>
        <taxon>organismal metagenomes</taxon>
    </lineage>
</organism>
<proteinExistence type="predicted"/>
<reference evidence="2" key="1">
    <citation type="journal article" date="2020" name="Nature">
        <title>Giant virus diversity and host interactions through global metagenomics.</title>
        <authorList>
            <person name="Schulz F."/>
            <person name="Roux S."/>
            <person name="Paez-Espino D."/>
            <person name="Jungbluth S."/>
            <person name="Walsh D.A."/>
            <person name="Denef V.J."/>
            <person name="McMahon K.D."/>
            <person name="Konstantinidis K.T."/>
            <person name="Eloe-Fadrosh E.A."/>
            <person name="Kyrpides N.C."/>
            <person name="Woyke T."/>
        </authorList>
    </citation>
    <scope>NUCLEOTIDE SEQUENCE</scope>
    <source>
        <strain evidence="2">GVMAG-M-3300023184-177</strain>
    </source>
</reference>
<dbReference type="AlphaFoldDB" id="A0A6C0HVI2"/>
<evidence type="ECO:0000259" key="1">
    <source>
        <dbReference type="Pfam" id="PF14623"/>
    </source>
</evidence>
<evidence type="ECO:0000313" key="2">
    <source>
        <dbReference type="EMBL" id="QHT84731.1"/>
    </source>
</evidence>
<accession>A0A6C0HVI2</accession>
<feature type="domain" description="Vint" evidence="1">
    <location>
        <begin position="15"/>
        <end position="174"/>
    </location>
</feature>
<name>A0A6C0HVI2_9ZZZZ</name>
<dbReference type="Pfam" id="PF14623">
    <property type="entry name" value="Vint"/>
    <property type="match status" value="1"/>
</dbReference>
<protein>
    <recommendedName>
        <fullName evidence="1">Vint domain-containing protein</fullName>
    </recommendedName>
</protein>